<organism evidence="3 4">
    <name type="scientific">Leucobacter chromiisoli</name>
    <dbReference type="NCBI Taxonomy" id="2796471"/>
    <lineage>
        <taxon>Bacteria</taxon>
        <taxon>Bacillati</taxon>
        <taxon>Actinomycetota</taxon>
        <taxon>Actinomycetes</taxon>
        <taxon>Micrococcales</taxon>
        <taxon>Microbacteriaceae</taxon>
        <taxon>Leucobacter</taxon>
    </lineage>
</organism>
<gene>
    <name evidence="3" type="ORF">JD276_12330</name>
</gene>
<evidence type="ECO:0000259" key="1">
    <source>
        <dbReference type="Pfam" id="PF13556"/>
    </source>
</evidence>
<dbReference type="Pfam" id="PF14361">
    <property type="entry name" value="RsbRD_N"/>
    <property type="match status" value="1"/>
</dbReference>
<dbReference type="Pfam" id="PF13556">
    <property type="entry name" value="HTH_30"/>
    <property type="match status" value="1"/>
</dbReference>
<protein>
    <submittedName>
        <fullName evidence="3">Helix-turn-helix domain-containing protein</fullName>
    </submittedName>
</protein>
<dbReference type="RefSeq" id="WP_200115959.1">
    <property type="nucleotide sequence ID" value="NZ_JAEHOH010000017.1"/>
</dbReference>
<dbReference type="EMBL" id="JAEHOH010000017">
    <property type="protein sequence ID" value="MBK0419821.1"/>
    <property type="molecule type" value="Genomic_DNA"/>
</dbReference>
<sequence>MVHEDWLQLLDELEERIPDFARTFVDELLGRALYDTDVVAEEDILRTAAETMRLVIARLHGGSSDAFAEFSERLGKRRARQGVPLDRLIEAIRLDLRIIWRMLLELAEPDRTSVLVQHFEFLMTTLDDYVNDVQQAFLAEVAILQRDSRLATEQHISKLFNATRLSQALLGEVSAGLGVEPDSAFEVILVRPGSAPEQRRREVGLRLAERETFGYVYRGWLLFFRVRTGTLSSWPKELADIPACYVHRVEGLGSVPAAARAAIELHSLAPEVQRLTDIEELWALGAAEHLDSLIPGYFRSILDGLDGLTAEERDRVLRTVRVFLGSGSVKETSVRVGCHRNTVVNRLKLFHAETGLDPMIPAQAALAYVLLAGEPDPESEPAG</sequence>
<dbReference type="Gene3D" id="1.10.10.2840">
    <property type="entry name" value="PucR C-terminal helix-turn-helix domain"/>
    <property type="match status" value="1"/>
</dbReference>
<reference evidence="3" key="1">
    <citation type="submission" date="2020-12" db="EMBL/GenBank/DDBJ databases">
        <title>Leucobacter sp. CAS1, isolated from Chromium sludge.</title>
        <authorList>
            <person name="Xu Z."/>
        </authorList>
    </citation>
    <scope>NUCLEOTIDE SEQUENCE</scope>
    <source>
        <strain evidence="3">CSA1</strain>
    </source>
</reference>
<dbReference type="PANTHER" id="PTHR33744">
    <property type="entry name" value="CARBOHYDRATE DIACID REGULATOR"/>
    <property type="match status" value="1"/>
</dbReference>
<dbReference type="AlphaFoldDB" id="A0A934Q9U4"/>
<dbReference type="InterPro" id="IPR042070">
    <property type="entry name" value="PucR_C-HTH_sf"/>
</dbReference>
<dbReference type="Proteomes" id="UP000608530">
    <property type="component" value="Unassembled WGS sequence"/>
</dbReference>
<feature type="domain" description="RsbT co-antagonist protein RsbRD N-terminal" evidence="2">
    <location>
        <begin position="19"/>
        <end position="147"/>
    </location>
</feature>
<name>A0A934Q9U4_9MICO</name>
<comment type="caution">
    <text evidence="3">The sequence shown here is derived from an EMBL/GenBank/DDBJ whole genome shotgun (WGS) entry which is preliminary data.</text>
</comment>
<evidence type="ECO:0000313" key="4">
    <source>
        <dbReference type="Proteomes" id="UP000608530"/>
    </source>
</evidence>
<keyword evidence="4" id="KW-1185">Reference proteome</keyword>
<proteinExistence type="predicted"/>
<evidence type="ECO:0000259" key="2">
    <source>
        <dbReference type="Pfam" id="PF14361"/>
    </source>
</evidence>
<dbReference type="InterPro" id="IPR051448">
    <property type="entry name" value="CdaR-like_regulators"/>
</dbReference>
<feature type="domain" description="PucR C-terminal helix-turn-helix" evidence="1">
    <location>
        <begin position="317"/>
        <end position="371"/>
    </location>
</feature>
<accession>A0A934Q9U4</accession>
<evidence type="ECO:0000313" key="3">
    <source>
        <dbReference type="EMBL" id="MBK0419821.1"/>
    </source>
</evidence>
<dbReference type="InterPro" id="IPR025736">
    <property type="entry name" value="PucR_C-HTH_dom"/>
</dbReference>
<dbReference type="PANTHER" id="PTHR33744:SF7">
    <property type="entry name" value="PUCR FAMILY TRANSCRIPTIONAL REGULATOR"/>
    <property type="match status" value="1"/>
</dbReference>
<dbReference type="InterPro" id="IPR025751">
    <property type="entry name" value="RsbRD_N_dom"/>
</dbReference>